<dbReference type="Pfam" id="PF05783">
    <property type="entry name" value="DLIC"/>
    <property type="match status" value="1"/>
</dbReference>
<dbReference type="InterPro" id="IPR008467">
    <property type="entry name" value="Dynein1_light_intermed_chain"/>
</dbReference>
<keyword evidence="8 11" id="KW-0243">Dynein</keyword>
<reference evidence="14" key="1">
    <citation type="submission" date="2021-02" db="EMBL/GenBank/DDBJ databases">
        <authorList>
            <person name="Nowell W R."/>
        </authorList>
    </citation>
    <scope>NUCLEOTIDE SEQUENCE</scope>
</reference>
<evidence type="ECO:0000313" key="14">
    <source>
        <dbReference type="EMBL" id="CAF3795471.1"/>
    </source>
</evidence>
<dbReference type="EMBL" id="CAJOBA010007198">
    <property type="protein sequence ID" value="CAF3795471.1"/>
    <property type="molecule type" value="Genomic_DNA"/>
</dbReference>
<accession>A0A8S2J6K1</accession>
<keyword evidence="5 11" id="KW-0493">Microtubule</keyword>
<dbReference type="SUPFAM" id="SSF52540">
    <property type="entry name" value="P-loop containing nucleoside triphosphate hydrolases"/>
    <property type="match status" value="1"/>
</dbReference>
<sequence>MTKTLINTQHSTLEQQQNSLDQNGEKQSIWASILRDVKSSTKKAPTTKSIIVLGDNESGRTTLVAKLQGNDDPKRGAGLEYHYMDIKDDDRDDTPKLGVWILDGDTSCSQLLKFVIKPDNIDNCLILLIASMTQPWSILTILKKWITIIEDHIDRLKLDTDKLRELRDKIQYDFQHYFEPSEAANKRLITSVTSSSLGSSSSTSTPTASTLTTQIINSNSDDQFILPLGDGVLTRNLGIPIIVVITK</sequence>
<dbReference type="GO" id="GO:0007018">
    <property type="term" value="P:microtubule-based movement"/>
    <property type="evidence" value="ECO:0007669"/>
    <property type="project" value="InterPro"/>
</dbReference>
<evidence type="ECO:0000256" key="10">
    <source>
        <dbReference type="ARBA" id="ARBA00023212"/>
    </source>
</evidence>
<proteinExistence type="inferred from homology"/>
<evidence type="ECO:0000256" key="6">
    <source>
        <dbReference type="ARBA" id="ARBA00022741"/>
    </source>
</evidence>
<gene>
    <name evidence="13" type="ORF">OVA965_LOCUS15796</name>
    <name evidence="14" type="ORF">TMI583_LOCUS15805</name>
</gene>
<organism evidence="14 15">
    <name type="scientific">Didymodactylos carnosus</name>
    <dbReference type="NCBI Taxonomy" id="1234261"/>
    <lineage>
        <taxon>Eukaryota</taxon>
        <taxon>Metazoa</taxon>
        <taxon>Spiralia</taxon>
        <taxon>Gnathifera</taxon>
        <taxon>Rotifera</taxon>
        <taxon>Eurotatoria</taxon>
        <taxon>Bdelloidea</taxon>
        <taxon>Philodinida</taxon>
        <taxon>Philodinidae</taxon>
        <taxon>Didymodactylos</taxon>
    </lineage>
</organism>
<evidence type="ECO:0000256" key="4">
    <source>
        <dbReference type="ARBA" id="ARBA00022490"/>
    </source>
</evidence>
<dbReference type="Gene3D" id="3.40.50.300">
    <property type="entry name" value="P-loop containing nucleotide triphosphate hydrolases"/>
    <property type="match status" value="1"/>
</dbReference>
<dbReference type="GO" id="GO:0005813">
    <property type="term" value="C:centrosome"/>
    <property type="evidence" value="ECO:0007669"/>
    <property type="project" value="TreeGrafter"/>
</dbReference>
<keyword evidence="10 11" id="KW-0206">Cytoskeleton</keyword>
<protein>
    <recommendedName>
        <fullName evidence="11">Dynein light intermediate chain</fullName>
    </recommendedName>
</protein>
<comment type="similarity">
    <text evidence="2 11">Belongs to the dynein light intermediate chain family.</text>
</comment>
<comment type="subunit">
    <text evidence="11">Homodimer. The cytoplasmic dynein 1 complex consists of two catalytic heavy chains (HCs) and a number of non-catalytic subunits presented by intermediate chains (ICs).</text>
</comment>
<keyword evidence="9 11" id="KW-0505">Motor protein</keyword>
<evidence type="ECO:0000256" key="2">
    <source>
        <dbReference type="ARBA" id="ARBA00006831"/>
    </source>
</evidence>
<keyword evidence="3 11" id="KW-0813">Transport</keyword>
<evidence type="ECO:0000256" key="7">
    <source>
        <dbReference type="ARBA" id="ARBA00022840"/>
    </source>
</evidence>
<comment type="caution">
    <text evidence="14">The sequence shown here is derived from an EMBL/GenBank/DDBJ whole genome shotgun (WGS) entry which is preliminary data.</text>
</comment>
<dbReference type="PANTHER" id="PTHR12688:SF0">
    <property type="entry name" value="DYNEIN LIGHT INTERMEDIATE CHAIN"/>
    <property type="match status" value="1"/>
</dbReference>
<evidence type="ECO:0000256" key="9">
    <source>
        <dbReference type="ARBA" id="ARBA00023175"/>
    </source>
</evidence>
<evidence type="ECO:0000256" key="1">
    <source>
        <dbReference type="ARBA" id="ARBA00004245"/>
    </source>
</evidence>
<dbReference type="GO" id="GO:0005868">
    <property type="term" value="C:cytoplasmic dynein complex"/>
    <property type="evidence" value="ECO:0007669"/>
    <property type="project" value="UniProtKB-UniRule"/>
</dbReference>
<evidence type="ECO:0000256" key="11">
    <source>
        <dbReference type="RuleBase" id="RU366047"/>
    </source>
</evidence>
<keyword evidence="7 11" id="KW-0067">ATP-binding</keyword>
<dbReference type="PANTHER" id="PTHR12688">
    <property type="entry name" value="DYNEIN LIGHT INTERMEDIATE CHAIN"/>
    <property type="match status" value="1"/>
</dbReference>
<name>A0A8S2J6K1_9BILA</name>
<evidence type="ECO:0000256" key="8">
    <source>
        <dbReference type="ARBA" id="ARBA00023017"/>
    </source>
</evidence>
<evidence type="ECO:0000313" key="13">
    <source>
        <dbReference type="EMBL" id="CAF1027046.1"/>
    </source>
</evidence>
<dbReference type="GO" id="GO:0045504">
    <property type="term" value="F:dynein heavy chain binding"/>
    <property type="evidence" value="ECO:0007669"/>
    <property type="project" value="TreeGrafter"/>
</dbReference>
<dbReference type="Proteomes" id="UP000677228">
    <property type="component" value="Unassembled WGS sequence"/>
</dbReference>
<dbReference type="AlphaFoldDB" id="A0A8S2J6K1"/>
<dbReference type="EMBL" id="CAJNOK010007187">
    <property type="protein sequence ID" value="CAF1027046.1"/>
    <property type="molecule type" value="Genomic_DNA"/>
</dbReference>
<keyword evidence="6 11" id="KW-0547">Nucleotide-binding</keyword>
<dbReference type="InterPro" id="IPR027417">
    <property type="entry name" value="P-loop_NTPase"/>
</dbReference>
<dbReference type="GO" id="GO:0000226">
    <property type="term" value="P:microtubule cytoskeleton organization"/>
    <property type="evidence" value="ECO:0007669"/>
    <property type="project" value="TreeGrafter"/>
</dbReference>
<dbReference type="GO" id="GO:0005524">
    <property type="term" value="F:ATP binding"/>
    <property type="evidence" value="ECO:0007669"/>
    <property type="project" value="UniProtKB-KW"/>
</dbReference>
<dbReference type="GO" id="GO:0005874">
    <property type="term" value="C:microtubule"/>
    <property type="evidence" value="ECO:0007669"/>
    <property type="project" value="UniProtKB-KW"/>
</dbReference>
<feature type="non-terminal residue" evidence="14">
    <location>
        <position position="247"/>
    </location>
</feature>
<comment type="subcellular location">
    <subcellularLocation>
        <location evidence="1 11">Cytoplasm</location>
        <location evidence="1 11">Cytoskeleton</location>
    </subcellularLocation>
</comment>
<evidence type="ECO:0000313" key="15">
    <source>
        <dbReference type="Proteomes" id="UP000682733"/>
    </source>
</evidence>
<comment type="function">
    <text evidence="11">Acts as one of several non-catalytic accessory components of the cytoplasmic dynein 1 complex that are thought to be involved in linking dynein to cargos and to adapter proteins that regulate dynein function. Cytoplasmic dynein 1 acts as a motor for the intracellular retrograde motility of vesicles and organelles along microtubules. May play a role in binding dynein to membranous organelles or chromosomes.</text>
</comment>
<keyword evidence="4 11" id="KW-0963">Cytoplasm</keyword>
<dbReference type="Proteomes" id="UP000682733">
    <property type="component" value="Unassembled WGS sequence"/>
</dbReference>
<evidence type="ECO:0000256" key="5">
    <source>
        <dbReference type="ARBA" id="ARBA00022701"/>
    </source>
</evidence>
<feature type="region of interest" description="Disordered" evidence="12">
    <location>
        <begin position="1"/>
        <end position="21"/>
    </location>
</feature>
<evidence type="ECO:0000256" key="3">
    <source>
        <dbReference type="ARBA" id="ARBA00022448"/>
    </source>
</evidence>
<dbReference type="InterPro" id="IPR022780">
    <property type="entry name" value="Dynein_light_int_chain"/>
</dbReference>
<evidence type="ECO:0000256" key="12">
    <source>
        <dbReference type="SAM" id="MobiDB-lite"/>
    </source>
</evidence>